<dbReference type="AlphaFoldDB" id="F4RDU5"/>
<accession>F4RDU5</accession>
<dbReference type="VEuPathDB" id="FungiDB:MELLADRAFT_95943"/>
<dbReference type="RefSeq" id="XP_007407190.1">
    <property type="nucleotide sequence ID" value="XM_007407128.1"/>
</dbReference>
<dbReference type="KEGG" id="mlr:MELLADRAFT_95943"/>
<evidence type="ECO:0000313" key="2">
    <source>
        <dbReference type="EMBL" id="EGG09463.1"/>
    </source>
</evidence>
<proteinExistence type="predicted"/>
<evidence type="ECO:0000256" key="1">
    <source>
        <dbReference type="SAM" id="MobiDB-lite"/>
    </source>
</evidence>
<dbReference type="Proteomes" id="UP000001072">
    <property type="component" value="Unassembled WGS sequence"/>
</dbReference>
<organism evidence="3">
    <name type="scientific">Melampsora larici-populina (strain 98AG31 / pathotype 3-4-7)</name>
    <name type="common">Poplar leaf rust fungus</name>
    <dbReference type="NCBI Taxonomy" id="747676"/>
    <lineage>
        <taxon>Eukaryota</taxon>
        <taxon>Fungi</taxon>
        <taxon>Dikarya</taxon>
        <taxon>Basidiomycota</taxon>
        <taxon>Pucciniomycotina</taxon>
        <taxon>Pucciniomycetes</taxon>
        <taxon>Pucciniales</taxon>
        <taxon>Melampsoraceae</taxon>
        <taxon>Melampsora</taxon>
    </lineage>
</organism>
<reference evidence="3" key="1">
    <citation type="journal article" date="2011" name="Proc. Natl. Acad. Sci. U.S.A.">
        <title>Obligate biotrophy features unraveled by the genomic analysis of rust fungi.</title>
        <authorList>
            <person name="Duplessis S."/>
            <person name="Cuomo C.A."/>
            <person name="Lin Y.-C."/>
            <person name="Aerts A."/>
            <person name="Tisserant E."/>
            <person name="Veneault-Fourrey C."/>
            <person name="Joly D.L."/>
            <person name="Hacquard S."/>
            <person name="Amselem J."/>
            <person name="Cantarel B.L."/>
            <person name="Chiu R."/>
            <person name="Coutinho P.M."/>
            <person name="Feau N."/>
            <person name="Field M."/>
            <person name="Frey P."/>
            <person name="Gelhaye E."/>
            <person name="Goldberg J."/>
            <person name="Grabherr M.G."/>
            <person name="Kodira C.D."/>
            <person name="Kohler A."/>
            <person name="Kuees U."/>
            <person name="Lindquist E.A."/>
            <person name="Lucas S.M."/>
            <person name="Mago R."/>
            <person name="Mauceli E."/>
            <person name="Morin E."/>
            <person name="Murat C."/>
            <person name="Pangilinan J.L."/>
            <person name="Park R."/>
            <person name="Pearson M."/>
            <person name="Quesneville H."/>
            <person name="Rouhier N."/>
            <person name="Sakthikumar S."/>
            <person name="Salamov A.A."/>
            <person name="Schmutz J."/>
            <person name="Selles B."/>
            <person name="Shapiro H."/>
            <person name="Tanguay P."/>
            <person name="Tuskan G.A."/>
            <person name="Henrissat B."/>
            <person name="Van de Peer Y."/>
            <person name="Rouze P."/>
            <person name="Ellis J.G."/>
            <person name="Dodds P.N."/>
            <person name="Schein J.E."/>
            <person name="Zhong S."/>
            <person name="Hamelin R.C."/>
            <person name="Grigoriev I.V."/>
            <person name="Szabo L.J."/>
            <person name="Martin F."/>
        </authorList>
    </citation>
    <scope>NUCLEOTIDE SEQUENCE [LARGE SCALE GENOMIC DNA]</scope>
    <source>
        <strain evidence="3">98AG31 / pathotype 3-4-7</strain>
    </source>
</reference>
<gene>
    <name evidence="2" type="ORF">MELLADRAFT_95943</name>
</gene>
<feature type="region of interest" description="Disordered" evidence="1">
    <location>
        <begin position="1"/>
        <end position="56"/>
    </location>
</feature>
<keyword evidence="3" id="KW-1185">Reference proteome</keyword>
<feature type="compositionally biased region" description="Low complexity" evidence="1">
    <location>
        <begin position="25"/>
        <end position="38"/>
    </location>
</feature>
<dbReference type="GeneID" id="18937412"/>
<feature type="compositionally biased region" description="Acidic residues" evidence="1">
    <location>
        <begin position="39"/>
        <end position="48"/>
    </location>
</feature>
<dbReference type="EMBL" id="GL883097">
    <property type="protein sequence ID" value="EGG09463.1"/>
    <property type="molecule type" value="Genomic_DNA"/>
</dbReference>
<sequence length="112" mass="12428">MKGTSDADSNSISTTVSKKKKTHPKNVTQSQDVPTVVDVDQDSSGEDEKESRPGKKADVMELLEYFGVPKHKGNKVGVPMFFTTLLSNFYCNHSLFNFLISSFGYTSIFLIL</sequence>
<protein>
    <submittedName>
        <fullName evidence="2">Uncharacterized protein</fullName>
    </submittedName>
</protein>
<name>F4RDU5_MELLP</name>
<dbReference type="InParanoid" id="F4RDU5"/>
<dbReference type="HOGENOM" id="CLU_2146408_0_0_1"/>
<evidence type="ECO:0000313" key="3">
    <source>
        <dbReference type="Proteomes" id="UP000001072"/>
    </source>
</evidence>